<evidence type="ECO:0000256" key="1">
    <source>
        <dbReference type="SAM" id="Coils"/>
    </source>
</evidence>
<sequence>MECTDKIHFFATDVLPAPPEEFTYPFHYTPHPLTELAAQEVERYLETQSEWQEELKKGKMFGVLIVRTPEGRTGYLAAFSGNLAGRNLHDFFVPPVYDLLCPDGVFRKGEQRISDINARIRQMEASDEYRICRRQVEEVQASATAQLAAAKQALKEAKAIRQAKRNTVLDEAELEALVRESQFQKAELKRLERRLRQEVEEKTRALNNIEQTIAALKEERKKSSAELQRWIFGQFQMLNANGEKKDLCEIFKDTPQGTPPAGAGECALPKLLQYAYQNHLYPLAMGEFWWGMSPKDEIRHHGHFYPSCKGKCEPILKHMLVGLKVEKNPLDENIHSQTPLDIVYEDEWIVMVNKPAGMLSVPGKNDLNSVSQRLNEYLPHATGPLIVHRLDMATSGLLLAAKSKEIHQQLQALFETRNIHKRYTAILDGILPLDEGVIDLPLCLNPLDRPRQMVDYTYGKPAITRYKVNKRENGKTYVDFFPQTGRTHQLRVHSAHPLGLNCPITGDELYGRKSTRLYLHAAELSFVHPVTGKLLTIQKEADFPPFPSGDLSSQLP</sequence>
<evidence type="ECO:0000313" key="4">
    <source>
        <dbReference type="Proteomes" id="UP001141933"/>
    </source>
</evidence>
<comment type="caution">
    <text evidence="3">The sequence shown here is derived from an EMBL/GenBank/DDBJ whole genome shotgun (WGS) entry which is preliminary data.</text>
</comment>
<evidence type="ECO:0000313" key="3">
    <source>
        <dbReference type="EMBL" id="MCZ8371286.1"/>
    </source>
</evidence>
<proteinExistence type="predicted"/>
<reference evidence="3" key="1">
    <citation type="submission" date="2022-12" db="EMBL/GenBank/DDBJ databases">
        <title>Phocaeicola acetigenes sp. nov., isolated feces from a healthy human.</title>
        <authorList>
            <person name="Do H."/>
            <person name="Ha Y.B."/>
            <person name="Kim J.-S."/>
            <person name="Suh M.K."/>
            <person name="Kim H.S."/>
            <person name="Lee J.-S."/>
        </authorList>
    </citation>
    <scope>NUCLEOTIDE SEQUENCE</scope>
    <source>
        <strain evidence="3">KGMB11183</strain>
    </source>
</reference>
<dbReference type="InterPro" id="IPR050188">
    <property type="entry name" value="RluA_PseudoU_synthase"/>
</dbReference>
<feature type="domain" description="Pseudouridine synthase RsuA/RluA-like" evidence="2">
    <location>
        <begin position="350"/>
        <end position="496"/>
    </location>
</feature>
<dbReference type="CDD" id="cd02869">
    <property type="entry name" value="PseudoU_synth_RluA_like"/>
    <property type="match status" value="1"/>
</dbReference>
<gene>
    <name evidence="3" type="ORF">O6P32_00985</name>
</gene>
<dbReference type="PANTHER" id="PTHR21600">
    <property type="entry name" value="MITOCHONDRIAL RNA PSEUDOURIDINE SYNTHASE"/>
    <property type="match status" value="1"/>
</dbReference>
<protein>
    <submittedName>
        <fullName evidence="3">Pseudouridine synthase</fullName>
    </submittedName>
</protein>
<keyword evidence="1" id="KW-0175">Coiled coil</keyword>
<dbReference type="RefSeq" id="WP_269876348.1">
    <property type="nucleotide sequence ID" value="NZ_JAPZVM010000001.1"/>
</dbReference>
<dbReference type="Pfam" id="PF00849">
    <property type="entry name" value="PseudoU_synth_2"/>
    <property type="match status" value="1"/>
</dbReference>
<dbReference type="InterPro" id="IPR006224">
    <property type="entry name" value="PsdUridine_synth_RluA-like_CS"/>
</dbReference>
<dbReference type="PROSITE" id="PS01129">
    <property type="entry name" value="PSI_RLU"/>
    <property type="match status" value="1"/>
</dbReference>
<evidence type="ECO:0000259" key="2">
    <source>
        <dbReference type="Pfam" id="PF00849"/>
    </source>
</evidence>
<dbReference type="InterPro" id="IPR006145">
    <property type="entry name" value="PsdUridine_synth_RsuA/RluA"/>
</dbReference>
<dbReference type="Proteomes" id="UP001141933">
    <property type="component" value="Unassembled WGS sequence"/>
</dbReference>
<dbReference type="Gene3D" id="3.30.2350.10">
    <property type="entry name" value="Pseudouridine synthase"/>
    <property type="match status" value="1"/>
</dbReference>
<keyword evidence="4" id="KW-1185">Reference proteome</keyword>
<dbReference type="EMBL" id="JAPZVM010000001">
    <property type="protein sequence ID" value="MCZ8371286.1"/>
    <property type="molecule type" value="Genomic_DNA"/>
</dbReference>
<dbReference type="PANTHER" id="PTHR21600:SF89">
    <property type="entry name" value="RIBOSOMAL LARGE SUBUNIT PSEUDOURIDINE SYNTHASE A"/>
    <property type="match status" value="1"/>
</dbReference>
<name>A0ABT4PDZ6_9BACT</name>
<accession>A0ABT4PDZ6</accession>
<dbReference type="InterPro" id="IPR020103">
    <property type="entry name" value="PsdUridine_synth_cat_dom_sf"/>
</dbReference>
<feature type="coiled-coil region" evidence="1">
    <location>
        <begin position="140"/>
        <end position="226"/>
    </location>
</feature>
<organism evidence="3 4">
    <name type="scientific">Phocaeicola acetigenes</name>
    <dbReference type="NCBI Taxonomy" id="3016083"/>
    <lineage>
        <taxon>Bacteria</taxon>
        <taxon>Pseudomonadati</taxon>
        <taxon>Bacteroidota</taxon>
        <taxon>Bacteroidia</taxon>
        <taxon>Bacteroidales</taxon>
        <taxon>Bacteroidaceae</taxon>
        <taxon>Phocaeicola</taxon>
    </lineage>
</organism>
<dbReference type="SUPFAM" id="SSF55120">
    <property type="entry name" value="Pseudouridine synthase"/>
    <property type="match status" value="1"/>
</dbReference>